<dbReference type="InterPro" id="IPR000792">
    <property type="entry name" value="Tscrpt_reg_LuxR_C"/>
</dbReference>
<dbReference type="EMBL" id="RAPQ01000008">
    <property type="protein sequence ID" value="RKE03423.1"/>
    <property type="molecule type" value="Genomic_DNA"/>
</dbReference>
<dbReference type="InterPro" id="IPR001789">
    <property type="entry name" value="Sig_transdc_resp-reg_receiver"/>
</dbReference>
<evidence type="ECO:0000313" key="5">
    <source>
        <dbReference type="Proteomes" id="UP000284531"/>
    </source>
</evidence>
<evidence type="ECO:0000256" key="2">
    <source>
        <dbReference type="PROSITE-ProRule" id="PRU00169"/>
    </source>
</evidence>
<feature type="modified residue" description="4-aspartylphosphate" evidence="2">
    <location>
        <position position="73"/>
    </location>
</feature>
<dbReference type="Proteomes" id="UP000284531">
    <property type="component" value="Unassembled WGS sequence"/>
</dbReference>
<dbReference type="Pfam" id="PF00072">
    <property type="entry name" value="Response_reg"/>
    <property type="match status" value="1"/>
</dbReference>
<dbReference type="SUPFAM" id="SSF46894">
    <property type="entry name" value="C-terminal effector domain of the bipartite response regulators"/>
    <property type="match status" value="1"/>
</dbReference>
<sequence length="241" mass="28274">MQMIFSEKIIYIFDNYLICNMNIVVIEDHHLLKKASADLLAEMYPEAHIESFTYPSKATAYIQNHEIHLMLVDYEYTDRKNEDIISFVAELKQKRKNIKCIAYTNYKLNVILKDLRKAKFNSYLNKDAKIKDIVSTIDAVMSQDSDSFFESPSYLEHKRKVVEENKRFYKSDKEKQKSLTKTELKVTKTTSENSSDSNEQLASKLGITLNTLKKHLSNIYRKLDIKSKDGLKHFHDRVKEN</sequence>
<dbReference type="PROSITE" id="PS50110">
    <property type="entry name" value="RESPONSE_REGULATORY"/>
    <property type="match status" value="1"/>
</dbReference>
<name>A0A419X6P2_9BACT</name>
<dbReference type="InterPro" id="IPR011006">
    <property type="entry name" value="CheY-like_superfamily"/>
</dbReference>
<reference evidence="4 5" key="1">
    <citation type="submission" date="2018-09" db="EMBL/GenBank/DDBJ databases">
        <title>Genomic Encyclopedia of Archaeal and Bacterial Type Strains, Phase II (KMG-II): from individual species to whole genera.</title>
        <authorList>
            <person name="Goeker M."/>
        </authorList>
    </citation>
    <scope>NUCLEOTIDE SEQUENCE [LARGE SCALE GENOMIC DNA]</scope>
    <source>
        <strain evidence="4 5">DSM 21950</strain>
    </source>
</reference>
<gene>
    <name evidence="4" type="ORF">BXY64_0427</name>
</gene>
<dbReference type="OrthoDB" id="9797341at2"/>
<dbReference type="InterPro" id="IPR016032">
    <property type="entry name" value="Sig_transdc_resp-reg_C-effctor"/>
</dbReference>
<organism evidence="4 5">
    <name type="scientific">Marinifilum flexuosum</name>
    <dbReference type="NCBI Taxonomy" id="1117708"/>
    <lineage>
        <taxon>Bacteria</taxon>
        <taxon>Pseudomonadati</taxon>
        <taxon>Bacteroidota</taxon>
        <taxon>Bacteroidia</taxon>
        <taxon>Marinilabiliales</taxon>
        <taxon>Marinifilaceae</taxon>
    </lineage>
</organism>
<feature type="domain" description="Response regulatory" evidence="3">
    <location>
        <begin position="22"/>
        <end position="141"/>
    </location>
</feature>
<dbReference type="SUPFAM" id="SSF52172">
    <property type="entry name" value="CheY-like"/>
    <property type="match status" value="1"/>
</dbReference>
<dbReference type="PANTHER" id="PTHR43214">
    <property type="entry name" value="TWO-COMPONENT RESPONSE REGULATOR"/>
    <property type="match status" value="1"/>
</dbReference>
<dbReference type="GO" id="GO:0003677">
    <property type="term" value="F:DNA binding"/>
    <property type="evidence" value="ECO:0007669"/>
    <property type="project" value="UniProtKB-KW"/>
</dbReference>
<protein>
    <submittedName>
        <fullName evidence="4">DNA-binding NarL/FixJ family response regulator</fullName>
    </submittedName>
</protein>
<dbReference type="Gene3D" id="1.10.10.10">
    <property type="entry name" value="Winged helix-like DNA-binding domain superfamily/Winged helix DNA-binding domain"/>
    <property type="match status" value="1"/>
</dbReference>
<evidence type="ECO:0000313" key="4">
    <source>
        <dbReference type="EMBL" id="RKE03423.1"/>
    </source>
</evidence>
<keyword evidence="1 4" id="KW-0238">DNA-binding</keyword>
<accession>A0A419X6P2</accession>
<dbReference type="AlphaFoldDB" id="A0A419X6P2"/>
<comment type="caution">
    <text evidence="4">The sequence shown here is derived from an EMBL/GenBank/DDBJ whole genome shotgun (WGS) entry which is preliminary data.</text>
</comment>
<proteinExistence type="predicted"/>
<evidence type="ECO:0000256" key="1">
    <source>
        <dbReference type="ARBA" id="ARBA00023125"/>
    </source>
</evidence>
<dbReference type="Gene3D" id="3.40.50.2300">
    <property type="match status" value="1"/>
</dbReference>
<dbReference type="InterPro" id="IPR036388">
    <property type="entry name" value="WH-like_DNA-bd_sf"/>
</dbReference>
<dbReference type="GO" id="GO:0006355">
    <property type="term" value="P:regulation of DNA-templated transcription"/>
    <property type="evidence" value="ECO:0007669"/>
    <property type="project" value="InterPro"/>
</dbReference>
<evidence type="ECO:0000259" key="3">
    <source>
        <dbReference type="PROSITE" id="PS50110"/>
    </source>
</evidence>
<dbReference type="InterPro" id="IPR039420">
    <property type="entry name" value="WalR-like"/>
</dbReference>
<keyword evidence="5" id="KW-1185">Reference proteome</keyword>
<dbReference type="Pfam" id="PF00196">
    <property type="entry name" value="GerE"/>
    <property type="match status" value="1"/>
</dbReference>
<dbReference type="SMART" id="SM00421">
    <property type="entry name" value="HTH_LUXR"/>
    <property type="match status" value="1"/>
</dbReference>
<dbReference type="GO" id="GO:0000160">
    <property type="term" value="P:phosphorelay signal transduction system"/>
    <property type="evidence" value="ECO:0007669"/>
    <property type="project" value="InterPro"/>
</dbReference>
<keyword evidence="2" id="KW-0597">Phosphoprotein</keyword>